<gene>
    <name evidence="8" type="ORF">BCR42DRAFT_337872</name>
</gene>
<dbReference type="Gene3D" id="1.10.630.10">
    <property type="entry name" value="Cytochrome P450"/>
    <property type="match status" value="1"/>
</dbReference>
<dbReference type="GO" id="GO:0016705">
    <property type="term" value="F:oxidoreductase activity, acting on paired donors, with incorporation or reduction of molecular oxygen"/>
    <property type="evidence" value="ECO:0007669"/>
    <property type="project" value="InterPro"/>
</dbReference>
<accession>A0A1X2HZ77</accession>
<evidence type="ECO:0000256" key="5">
    <source>
        <dbReference type="ARBA" id="ARBA00023004"/>
    </source>
</evidence>
<dbReference type="PRINTS" id="PR00463">
    <property type="entry name" value="EP450I"/>
</dbReference>
<reference evidence="8 9" key="1">
    <citation type="submission" date="2016-07" db="EMBL/GenBank/DDBJ databases">
        <title>Pervasive Adenine N6-methylation of Active Genes in Fungi.</title>
        <authorList>
            <consortium name="DOE Joint Genome Institute"/>
            <person name="Mondo S.J."/>
            <person name="Dannebaum R.O."/>
            <person name="Kuo R.C."/>
            <person name="Labutti K."/>
            <person name="Haridas S."/>
            <person name="Kuo A."/>
            <person name="Salamov A."/>
            <person name="Ahrendt S.R."/>
            <person name="Lipzen A."/>
            <person name="Sullivan W."/>
            <person name="Andreopoulos W.B."/>
            <person name="Clum A."/>
            <person name="Lindquist E."/>
            <person name="Daum C."/>
            <person name="Ramamoorthy G.K."/>
            <person name="Gryganskyi A."/>
            <person name="Culley D."/>
            <person name="Magnuson J.K."/>
            <person name="James T.Y."/>
            <person name="O'Malley M.A."/>
            <person name="Stajich J.E."/>
            <person name="Spatafora J.W."/>
            <person name="Visel A."/>
            <person name="Grigoriev I.V."/>
        </authorList>
    </citation>
    <scope>NUCLEOTIDE SEQUENCE [LARGE SCALE GENOMIC DNA]</scope>
    <source>
        <strain evidence="8 9">NRRL 1336</strain>
    </source>
</reference>
<dbReference type="GO" id="GO:0020037">
    <property type="term" value="F:heme binding"/>
    <property type="evidence" value="ECO:0007669"/>
    <property type="project" value="InterPro"/>
</dbReference>
<evidence type="ECO:0000313" key="9">
    <source>
        <dbReference type="Proteomes" id="UP000193560"/>
    </source>
</evidence>
<protein>
    <submittedName>
        <fullName evidence="8">Cytochrome P-450 cyp509A1</fullName>
    </submittedName>
</protein>
<evidence type="ECO:0000256" key="3">
    <source>
        <dbReference type="ARBA" id="ARBA00022723"/>
    </source>
</evidence>
<keyword evidence="3 7" id="KW-0479">Metal-binding</keyword>
<dbReference type="AlphaFoldDB" id="A0A1X2HZ77"/>
<dbReference type="InterPro" id="IPR050196">
    <property type="entry name" value="Cytochrome_P450_Monoox"/>
</dbReference>
<comment type="similarity">
    <text evidence="1">Belongs to the cytochrome P450 family.</text>
</comment>
<dbReference type="GO" id="GO:0004497">
    <property type="term" value="F:monooxygenase activity"/>
    <property type="evidence" value="ECO:0007669"/>
    <property type="project" value="UniProtKB-KW"/>
</dbReference>
<dbReference type="Pfam" id="PF00067">
    <property type="entry name" value="p450"/>
    <property type="match status" value="1"/>
</dbReference>
<organism evidence="8 9">
    <name type="scientific">Absidia repens</name>
    <dbReference type="NCBI Taxonomy" id="90262"/>
    <lineage>
        <taxon>Eukaryota</taxon>
        <taxon>Fungi</taxon>
        <taxon>Fungi incertae sedis</taxon>
        <taxon>Mucoromycota</taxon>
        <taxon>Mucoromycotina</taxon>
        <taxon>Mucoromycetes</taxon>
        <taxon>Mucorales</taxon>
        <taxon>Cunninghamellaceae</taxon>
        <taxon>Absidia</taxon>
    </lineage>
</organism>
<dbReference type="OrthoDB" id="1470350at2759"/>
<feature type="binding site" description="axial binding residue" evidence="7">
    <location>
        <position position="391"/>
    </location>
    <ligand>
        <name>heme</name>
        <dbReference type="ChEBI" id="CHEBI:30413"/>
    </ligand>
    <ligandPart>
        <name>Fe</name>
        <dbReference type="ChEBI" id="CHEBI:18248"/>
    </ligandPart>
</feature>
<evidence type="ECO:0000256" key="1">
    <source>
        <dbReference type="ARBA" id="ARBA00010617"/>
    </source>
</evidence>
<dbReference type="SUPFAM" id="SSF48264">
    <property type="entry name" value="Cytochrome P450"/>
    <property type="match status" value="1"/>
</dbReference>
<evidence type="ECO:0000256" key="6">
    <source>
        <dbReference type="ARBA" id="ARBA00023033"/>
    </source>
</evidence>
<dbReference type="InterPro" id="IPR036396">
    <property type="entry name" value="Cyt_P450_sf"/>
</dbReference>
<dbReference type="PANTHER" id="PTHR24291">
    <property type="entry name" value="CYTOCHROME P450 FAMILY 4"/>
    <property type="match status" value="1"/>
</dbReference>
<keyword evidence="5 7" id="KW-0408">Iron</keyword>
<dbReference type="STRING" id="90262.A0A1X2HZ77"/>
<keyword evidence="9" id="KW-1185">Reference proteome</keyword>
<proteinExistence type="inferred from homology"/>
<evidence type="ECO:0000256" key="7">
    <source>
        <dbReference type="PIRSR" id="PIRSR602401-1"/>
    </source>
</evidence>
<evidence type="ECO:0000313" key="8">
    <source>
        <dbReference type="EMBL" id="ORZ05651.1"/>
    </source>
</evidence>
<evidence type="ECO:0000256" key="2">
    <source>
        <dbReference type="ARBA" id="ARBA00022617"/>
    </source>
</evidence>
<keyword evidence="4" id="KW-0560">Oxidoreductase</keyword>
<comment type="cofactor">
    <cofactor evidence="7">
        <name>heme</name>
        <dbReference type="ChEBI" id="CHEBI:30413"/>
    </cofactor>
</comment>
<comment type="caution">
    <text evidence="8">The sequence shown here is derived from an EMBL/GenBank/DDBJ whole genome shotgun (WGS) entry which is preliminary data.</text>
</comment>
<dbReference type="PRINTS" id="PR00385">
    <property type="entry name" value="P450"/>
</dbReference>
<dbReference type="InterPro" id="IPR001128">
    <property type="entry name" value="Cyt_P450"/>
</dbReference>
<dbReference type="EMBL" id="MCGE01000043">
    <property type="protein sequence ID" value="ORZ05651.1"/>
    <property type="molecule type" value="Genomic_DNA"/>
</dbReference>
<dbReference type="PANTHER" id="PTHR24291:SF50">
    <property type="entry name" value="BIFUNCTIONAL ALBAFLAVENONE MONOOXYGENASE_TERPENE SYNTHASE"/>
    <property type="match status" value="1"/>
</dbReference>
<dbReference type="InterPro" id="IPR002401">
    <property type="entry name" value="Cyt_P450_E_grp-I"/>
</dbReference>
<evidence type="ECO:0000256" key="4">
    <source>
        <dbReference type="ARBA" id="ARBA00023002"/>
    </source>
</evidence>
<dbReference type="Proteomes" id="UP000193560">
    <property type="component" value="Unassembled WGS sequence"/>
</dbReference>
<keyword evidence="2 7" id="KW-0349">Heme</keyword>
<sequence>MYMKPDRLGWTVYIATPEAAKQFFLKTGKFPSYIYAKSDISLEKDTLFHDFVGPKNILFASKKDEWKKHRKLVNPAFHKSKPLKTFGTLAHKVFSVLDDANEAPVNITLLMERYTLDVIGHAGFGFDFDSILHNNNEWVQTYNGIKDGITDPVFFLMPWLDKHFRWMCPKRRHRHHLVAQFHDMLSGVIEKKRQRLQQQLQQQDEAADEKDLLSLMLESEFSEGGNVLTDEEIKSNLNVFFLAGHDTTANALSFAIHALARDPALQEKAREEALRVLGDAPHDVLPTSSDLKQLEYLNRIIKETLRFNGPSTGGMPRRLTCDTNLMGVALPKGTPIMCSIYDMHHNPRVWTNPETYDPSRFAPGGEADQKAASRDGGAMAWSPFFNGQRMCIGMQFSLEEQRVMLSCLLRKYEWRLPENSIHKENVITGTVGIMTAKNLEIIFKRRY</sequence>
<name>A0A1X2HZ77_9FUNG</name>
<keyword evidence="6" id="KW-0503">Monooxygenase</keyword>
<dbReference type="GO" id="GO:0005506">
    <property type="term" value="F:iron ion binding"/>
    <property type="evidence" value="ECO:0007669"/>
    <property type="project" value="InterPro"/>
</dbReference>